<dbReference type="EMBL" id="CAAALY010014976">
    <property type="protein sequence ID" value="VEL12507.1"/>
    <property type="molecule type" value="Genomic_DNA"/>
</dbReference>
<evidence type="ECO:0000313" key="3">
    <source>
        <dbReference type="Proteomes" id="UP000784294"/>
    </source>
</evidence>
<dbReference type="AlphaFoldDB" id="A0A3S5CDN3"/>
<dbReference type="Proteomes" id="UP000784294">
    <property type="component" value="Unassembled WGS sequence"/>
</dbReference>
<reference evidence="2" key="1">
    <citation type="submission" date="2018-11" db="EMBL/GenBank/DDBJ databases">
        <authorList>
            <consortium name="Pathogen Informatics"/>
        </authorList>
    </citation>
    <scope>NUCLEOTIDE SEQUENCE</scope>
</reference>
<name>A0A3S5CDN3_9PLAT</name>
<comment type="caution">
    <text evidence="2">The sequence shown here is derived from an EMBL/GenBank/DDBJ whole genome shotgun (WGS) entry which is preliminary data.</text>
</comment>
<evidence type="ECO:0000313" key="2">
    <source>
        <dbReference type="EMBL" id="VEL12507.1"/>
    </source>
</evidence>
<feature type="region of interest" description="Disordered" evidence="1">
    <location>
        <begin position="1"/>
        <end position="28"/>
    </location>
</feature>
<evidence type="ECO:0000256" key="1">
    <source>
        <dbReference type="SAM" id="MobiDB-lite"/>
    </source>
</evidence>
<organism evidence="2 3">
    <name type="scientific">Protopolystoma xenopodis</name>
    <dbReference type="NCBI Taxonomy" id="117903"/>
    <lineage>
        <taxon>Eukaryota</taxon>
        <taxon>Metazoa</taxon>
        <taxon>Spiralia</taxon>
        <taxon>Lophotrochozoa</taxon>
        <taxon>Platyhelminthes</taxon>
        <taxon>Monogenea</taxon>
        <taxon>Polyopisthocotylea</taxon>
        <taxon>Polystomatidea</taxon>
        <taxon>Polystomatidae</taxon>
        <taxon>Protopolystoma</taxon>
    </lineage>
</organism>
<keyword evidence="3" id="KW-1185">Reference proteome</keyword>
<sequence>MTSSHYNTGISTTGPRGSAARKSKAADRLREGTDCVLKRYAGGRPAVFKAEENRYRHLLTEKLPSGELAVANHESVWSGQISQWKDAVAPADPVSVCQSFRPSASSHAQAPRLGGTASKSIQGQDNFDKTSLQFLSIVAYSFSISSIRLGCCADHELLVCV</sequence>
<gene>
    <name evidence="2" type="ORF">PXEA_LOCUS5947</name>
</gene>
<proteinExistence type="predicted"/>
<accession>A0A3S5CDN3</accession>
<feature type="compositionally biased region" description="Polar residues" evidence="1">
    <location>
        <begin position="1"/>
        <end position="15"/>
    </location>
</feature>
<protein>
    <submittedName>
        <fullName evidence="2">Uncharacterized protein</fullName>
    </submittedName>
</protein>